<proteinExistence type="predicted"/>
<reference evidence="2" key="1">
    <citation type="submission" date="2018-03" db="EMBL/GenBank/DDBJ databases">
        <authorList>
            <person name="Zecchin S."/>
        </authorList>
    </citation>
    <scope>NUCLEOTIDE SEQUENCE [LARGE SCALE GENOMIC DNA]</scope>
</reference>
<accession>A0A2U3QDL4</accession>
<gene>
    <name evidence="1" type="ORF">NBG4_10052</name>
</gene>
<keyword evidence="2" id="KW-1185">Reference proteome</keyword>
<protein>
    <submittedName>
        <fullName evidence="1">Uncharacterized protein</fullName>
    </submittedName>
</protein>
<dbReference type="EMBL" id="OUUY01000001">
    <property type="protein sequence ID" value="SPP99518.1"/>
    <property type="molecule type" value="Genomic_DNA"/>
</dbReference>
<sequence>MRKPRSQHWPFVVAAIVFVHPRGFLVTGPSGEILERSEFGGTAMNDDKNRPLGGVVRFYELELRHGLQKSSGAFRFSKVNTERVAK</sequence>
<organism evidence="1 2">
    <name type="scientific">Candidatus Sulfobium mesophilum</name>
    <dbReference type="NCBI Taxonomy" id="2016548"/>
    <lineage>
        <taxon>Bacteria</taxon>
        <taxon>Pseudomonadati</taxon>
        <taxon>Nitrospirota</taxon>
        <taxon>Nitrospiria</taxon>
        <taxon>Nitrospirales</taxon>
        <taxon>Nitrospiraceae</taxon>
        <taxon>Candidatus Sulfobium</taxon>
    </lineage>
</organism>
<name>A0A2U3QDL4_9BACT</name>
<dbReference type="Proteomes" id="UP000245125">
    <property type="component" value="Unassembled WGS sequence"/>
</dbReference>
<evidence type="ECO:0000313" key="2">
    <source>
        <dbReference type="Proteomes" id="UP000245125"/>
    </source>
</evidence>
<evidence type="ECO:0000313" key="1">
    <source>
        <dbReference type="EMBL" id="SPP99518.1"/>
    </source>
</evidence>
<dbReference type="AlphaFoldDB" id="A0A2U3QDL4"/>